<evidence type="ECO:0000256" key="1">
    <source>
        <dbReference type="SAM" id="MobiDB-lite"/>
    </source>
</evidence>
<sequence>MFSQHQVTRCKAPQYPRGLPHSTPVVLKTQCRIDLSQNRPKTSSSPSMNNGVKETQAAGQSGGIMCPVSVPGSPSDETTSLERKQALAPAREEPVYRRRRRAQLAA</sequence>
<evidence type="ECO:0000313" key="3">
    <source>
        <dbReference type="Proteomes" id="UP000324832"/>
    </source>
</evidence>
<dbReference type="EMBL" id="FZQP02001037">
    <property type="protein sequence ID" value="VVC91383.1"/>
    <property type="molecule type" value="Genomic_DNA"/>
</dbReference>
<protein>
    <submittedName>
        <fullName evidence="2">Uncharacterized protein</fullName>
    </submittedName>
</protein>
<feature type="compositionally biased region" description="Polar residues" evidence="1">
    <location>
        <begin position="35"/>
        <end position="59"/>
    </location>
</feature>
<reference evidence="2 3" key="1">
    <citation type="submission" date="2017-07" db="EMBL/GenBank/DDBJ databases">
        <authorList>
            <person name="Talla V."/>
            <person name="Backstrom N."/>
        </authorList>
    </citation>
    <scope>NUCLEOTIDE SEQUENCE [LARGE SCALE GENOMIC DNA]</scope>
</reference>
<feature type="compositionally biased region" description="Basic residues" evidence="1">
    <location>
        <begin position="97"/>
        <end position="106"/>
    </location>
</feature>
<organism evidence="2 3">
    <name type="scientific">Leptidea sinapis</name>
    <dbReference type="NCBI Taxonomy" id="189913"/>
    <lineage>
        <taxon>Eukaryota</taxon>
        <taxon>Metazoa</taxon>
        <taxon>Ecdysozoa</taxon>
        <taxon>Arthropoda</taxon>
        <taxon>Hexapoda</taxon>
        <taxon>Insecta</taxon>
        <taxon>Pterygota</taxon>
        <taxon>Neoptera</taxon>
        <taxon>Endopterygota</taxon>
        <taxon>Lepidoptera</taxon>
        <taxon>Glossata</taxon>
        <taxon>Ditrysia</taxon>
        <taxon>Papilionoidea</taxon>
        <taxon>Pieridae</taxon>
        <taxon>Dismorphiinae</taxon>
        <taxon>Leptidea</taxon>
    </lineage>
</organism>
<feature type="region of interest" description="Disordered" evidence="1">
    <location>
        <begin position="1"/>
        <end position="106"/>
    </location>
</feature>
<keyword evidence="3" id="KW-1185">Reference proteome</keyword>
<gene>
    <name evidence="2" type="ORF">LSINAPIS_LOCUS4068</name>
</gene>
<feature type="compositionally biased region" description="Basic and acidic residues" evidence="1">
    <location>
        <begin position="80"/>
        <end position="96"/>
    </location>
</feature>
<dbReference type="Proteomes" id="UP000324832">
    <property type="component" value="Unassembled WGS sequence"/>
</dbReference>
<evidence type="ECO:0000313" key="2">
    <source>
        <dbReference type="EMBL" id="VVC91383.1"/>
    </source>
</evidence>
<dbReference type="AlphaFoldDB" id="A0A5E4Q2Q7"/>
<name>A0A5E4Q2Q7_9NEOP</name>
<proteinExistence type="predicted"/>
<accession>A0A5E4Q2Q7</accession>